<dbReference type="Gene3D" id="2.30.110.10">
    <property type="entry name" value="Electron Transport, Fmn-binding Protein, Chain A"/>
    <property type="match status" value="1"/>
</dbReference>
<feature type="domain" description="Flavin reductase like" evidence="1">
    <location>
        <begin position="18"/>
        <end position="171"/>
    </location>
</feature>
<evidence type="ECO:0000313" key="2">
    <source>
        <dbReference type="EMBL" id="XBY45514.1"/>
    </source>
</evidence>
<dbReference type="RefSeq" id="WP_407050608.1">
    <property type="nucleotide sequence ID" value="NZ_CP158568.1"/>
</dbReference>
<dbReference type="SMART" id="SM00903">
    <property type="entry name" value="Flavin_Reduct"/>
    <property type="match status" value="1"/>
</dbReference>
<dbReference type="GO" id="GO:0016646">
    <property type="term" value="F:oxidoreductase activity, acting on the CH-NH group of donors, NAD or NADP as acceptor"/>
    <property type="evidence" value="ECO:0007669"/>
    <property type="project" value="UniProtKB-ARBA"/>
</dbReference>
<evidence type="ECO:0000259" key="1">
    <source>
        <dbReference type="SMART" id="SM00903"/>
    </source>
</evidence>
<dbReference type="AlphaFoldDB" id="A0AAU7XEW1"/>
<dbReference type="GO" id="GO:0010181">
    <property type="term" value="F:FMN binding"/>
    <property type="evidence" value="ECO:0007669"/>
    <property type="project" value="InterPro"/>
</dbReference>
<dbReference type="SUPFAM" id="SSF50475">
    <property type="entry name" value="FMN-binding split barrel"/>
    <property type="match status" value="1"/>
</dbReference>
<dbReference type="InterPro" id="IPR012349">
    <property type="entry name" value="Split_barrel_FMN-bd"/>
</dbReference>
<protein>
    <submittedName>
        <fullName evidence="2">Flavin reductase family protein</fullName>
        <ecNumber evidence="2">1.5.1.-</ecNumber>
    </submittedName>
</protein>
<keyword evidence="2" id="KW-0560">Oxidoreductase</keyword>
<dbReference type="PANTHER" id="PTHR43812:SF2">
    <property type="entry name" value="FLAVIN REDUCTASE LIKE DOMAIN-CONTAINING PROTEIN"/>
    <property type="match status" value="1"/>
</dbReference>
<name>A0AAU7XEW1_9HYPH</name>
<proteinExistence type="predicted"/>
<dbReference type="Pfam" id="PF01613">
    <property type="entry name" value="Flavin_Reduct"/>
    <property type="match status" value="1"/>
</dbReference>
<dbReference type="EC" id="1.5.1.-" evidence="2"/>
<reference evidence="2" key="1">
    <citation type="submission" date="2024-06" db="EMBL/GenBank/DDBJ databases">
        <title>Methylostella associata gen. nov., sp. nov., a novel Ancalomicrobiaceae-affiliated facultatively methylotrophic bacteria that feed on methanotrophs of the genus Methylococcus.</title>
        <authorList>
            <person name="Saltykova V."/>
            <person name="Danilova O.V."/>
            <person name="Oshkin I.Y."/>
            <person name="Belova S.E."/>
            <person name="Pimenov N.V."/>
            <person name="Dedysh S.N."/>
        </authorList>
    </citation>
    <scope>NUCLEOTIDE SEQUENCE</scope>
    <source>
        <strain evidence="2">S20</strain>
    </source>
</reference>
<accession>A0AAU7XEW1</accession>
<sequence length="199" mass="21514">MFYEVKNGHGLPHDPFKAIVAPRPIGWISSMGKDGSVNLAPYSYFNAIANRPPMVIFSSDGMKDSVSNIAETGEFVANLATWDLRFAMNQTSAPLPRGVDEFVHAGLEKAPSQIVKPPRVAAAPAALECKVLEIVNPTTLAGTKSTNFMVIGEVVAVHIDDAYLTDGMFDMTKARTIARCGYMDYAVVDSLFSITRPTA</sequence>
<dbReference type="PANTHER" id="PTHR43812">
    <property type="entry name" value="BLR2425 PROTEIN"/>
    <property type="match status" value="1"/>
</dbReference>
<dbReference type="InterPro" id="IPR002563">
    <property type="entry name" value="Flavin_Rdtase-like_dom"/>
</dbReference>
<gene>
    <name evidence="2" type="ORF">ABS361_04310</name>
</gene>
<organism evidence="2">
    <name type="scientific">Methyloraptor flagellatus</name>
    <dbReference type="NCBI Taxonomy" id="3162530"/>
    <lineage>
        <taxon>Bacteria</taxon>
        <taxon>Pseudomonadati</taxon>
        <taxon>Pseudomonadota</taxon>
        <taxon>Alphaproteobacteria</taxon>
        <taxon>Hyphomicrobiales</taxon>
        <taxon>Ancalomicrobiaceae</taxon>
        <taxon>Methyloraptor</taxon>
    </lineage>
</organism>
<dbReference type="KEGG" id="mflg:ABS361_04310"/>
<dbReference type="EMBL" id="CP158568">
    <property type="protein sequence ID" value="XBY45514.1"/>
    <property type="molecule type" value="Genomic_DNA"/>
</dbReference>